<dbReference type="AlphaFoldDB" id="A0A4R9K3J4"/>
<reference evidence="1" key="1">
    <citation type="journal article" date="2019" name="PLoS Negl. Trop. Dis.">
        <title>Revisiting the worldwide diversity of Leptospira species in the environment.</title>
        <authorList>
            <person name="Vincent A.T."/>
            <person name="Schiettekatte O."/>
            <person name="Bourhy P."/>
            <person name="Veyrier F.J."/>
            <person name="Picardeau M."/>
        </authorList>
    </citation>
    <scope>NUCLEOTIDE SEQUENCE [LARGE SCALE GENOMIC DNA]</scope>
    <source>
        <strain evidence="1">201702476</strain>
    </source>
</reference>
<evidence type="ECO:0000313" key="1">
    <source>
        <dbReference type="EMBL" id="TGL59726.1"/>
    </source>
</evidence>
<comment type="caution">
    <text evidence="1">The sequence shown here is derived from an EMBL/GenBank/DDBJ whole genome shotgun (WGS) entry which is preliminary data.</text>
</comment>
<evidence type="ECO:0000313" key="2">
    <source>
        <dbReference type="Proteomes" id="UP000297693"/>
    </source>
</evidence>
<dbReference type="NCBIfam" id="NF047579">
    <property type="entry name" value="LIC_13029_fam"/>
    <property type="match status" value="1"/>
</dbReference>
<accession>A0A4R9K3J4</accession>
<dbReference type="Proteomes" id="UP000297693">
    <property type="component" value="Unassembled WGS sequence"/>
</dbReference>
<gene>
    <name evidence="1" type="ORF">EHQ58_08250</name>
</gene>
<protein>
    <submittedName>
        <fullName evidence="1">Uncharacterized protein</fullName>
    </submittedName>
</protein>
<name>A0A4R9K3J4_9LEPT</name>
<proteinExistence type="predicted"/>
<keyword evidence="2" id="KW-1185">Reference proteome</keyword>
<organism evidence="1 2">
    <name type="scientific">Leptospira ognonensis</name>
    <dbReference type="NCBI Taxonomy" id="2484945"/>
    <lineage>
        <taxon>Bacteria</taxon>
        <taxon>Pseudomonadati</taxon>
        <taxon>Spirochaetota</taxon>
        <taxon>Spirochaetia</taxon>
        <taxon>Leptospirales</taxon>
        <taxon>Leptospiraceae</taxon>
        <taxon>Leptospira</taxon>
    </lineage>
</organism>
<dbReference type="EMBL" id="RQGD01000023">
    <property type="protein sequence ID" value="TGL59726.1"/>
    <property type="molecule type" value="Genomic_DNA"/>
</dbReference>
<sequence length="294" mass="34190">MKKRELEKKTHHIRNEASLFWKILLRQPEIGEGSVQLLKDTFLKNFETSFSSLENSDDPSFKESFHKLLLSAGRFRIVDIKDFVNRVVLSYQKEQMYRKDRRNHFSLDILFQTIDFLSAGKSEDVAEQNLASKQDDGLSPQERENLIINYRAYNAMNAKILAIGNLKDALFKKDNIVSEVALLHKDLTITALEFMFRNIVAQQLLSKKYNCDTLINEWGKEYNFDDDMKIRILSYISADTPLLKFRPKYAQAIQAIKNTDFSKSNVLDSDLFLLRSLANFYTSWIMQVSEMIAA</sequence>